<evidence type="ECO:0000256" key="5">
    <source>
        <dbReference type="ARBA" id="ARBA00023136"/>
    </source>
</evidence>
<evidence type="ECO:0000259" key="6">
    <source>
        <dbReference type="Pfam" id="PF00535"/>
    </source>
</evidence>
<keyword evidence="3" id="KW-0328">Glycosyltransferase</keyword>
<evidence type="ECO:0000256" key="3">
    <source>
        <dbReference type="ARBA" id="ARBA00022676"/>
    </source>
</evidence>
<comment type="subcellular location">
    <subcellularLocation>
        <location evidence="1">Cell membrane</location>
    </subcellularLocation>
</comment>
<accession>A0ABS0KXR7</accession>
<evidence type="ECO:0000256" key="4">
    <source>
        <dbReference type="ARBA" id="ARBA00022679"/>
    </source>
</evidence>
<dbReference type="Proteomes" id="UP000601099">
    <property type="component" value="Unassembled WGS sequence"/>
</dbReference>
<evidence type="ECO:0000256" key="2">
    <source>
        <dbReference type="ARBA" id="ARBA00022475"/>
    </source>
</evidence>
<proteinExistence type="predicted"/>
<dbReference type="PANTHER" id="PTHR43646">
    <property type="entry name" value="GLYCOSYLTRANSFERASE"/>
    <property type="match status" value="1"/>
</dbReference>
<dbReference type="Gene3D" id="3.90.550.10">
    <property type="entry name" value="Spore Coat Polysaccharide Biosynthesis Protein SpsA, Chain A"/>
    <property type="match status" value="1"/>
</dbReference>
<evidence type="ECO:0000313" key="8">
    <source>
        <dbReference type="Proteomes" id="UP000601099"/>
    </source>
</evidence>
<keyword evidence="2" id="KW-1003">Cell membrane</keyword>
<evidence type="ECO:0000313" key="7">
    <source>
        <dbReference type="EMBL" id="MBG8551999.1"/>
    </source>
</evidence>
<dbReference type="PANTHER" id="PTHR43646:SF2">
    <property type="entry name" value="GLYCOSYLTRANSFERASE 2-LIKE DOMAIN-CONTAINING PROTEIN"/>
    <property type="match status" value="1"/>
</dbReference>
<dbReference type="InterPro" id="IPR001173">
    <property type="entry name" value="Glyco_trans_2-like"/>
</dbReference>
<dbReference type="SUPFAM" id="SSF53448">
    <property type="entry name" value="Nucleotide-diphospho-sugar transferases"/>
    <property type="match status" value="1"/>
</dbReference>
<dbReference type="Pfam" id="PF00535">
    <property type="entry name" value="Glycos_transf_2"/>
    <property type="match status" value="1"/>
</dbReference>
<keyword evidence="5" id="KW-0472">Membrane</keyword>
<feature type="domain" description="Glycosyltransferase 2-like" evidence="6">
    <location>
        <begin position="13"/>
        <end position="135"/>
    </location>
</feature>
<comment type="caution">
    <text evidence="7">The sequence shown here is derived from an EMBL/GenBank/DDBJ whole genome shotgun (WGS) entry which is preliminary data.</text>
</comment>
<name>A0ABS0KXR7_9BACT</name>
<reference evidence="7 8" key="1">
    <citation type="submission" date="2020-11" db="EMBL/GenBank/DDBJ databases">
        <title>Hymenobacter sp.</title>
        <authorList>
            <person name="Kim M.K."/>
        </authorList>
    </citation>
    <scope>NUCLEOTIDE SEQUENCE [LARGE SCALE GENOMIC DNA]</scope>
    <source>
        <strain evidence="7 8">BT594</strain>
    </source>
</reference>
<dbReference type="InterPro" id="IPR029044">
    <property type="entry name" value="Nucleotide-diphossugar_trans"/>
</dbReference>
<dbReference type="InterPro" id="IPR026461">
    <property type="entry name" value="Trfase_2_rSAM/seldom_assoc"/>
</dbReference>
<evidence type="ECO:0000256" key="1">
    <source>
        <dbReference type="ARBA" id="ARBA00004236"/>
    </source>
</evidence>
<organism evidence="7 8">
    <name type="scientific">Hymenobacter guriensis</name>
    <dbReference type="NCBI Taxonomy" id="2793065"/>
    <lineage>
        <taxon>Bacteria</taxon>
        <taxon>Pseudomonadati</taxon>
        <taxon>Bacteroidota</taxon>
        <taxon>Cytophagia</taxon>
        <taxon>Cytophagales</taxon>
        <taxon>Hymenobacteraceae</taxon>
        <taxon>Hymenobacter</taxon>
    </lineage>
</organism>
<gene>
    <name evidence="7" type="ORF">I5L79_00480</name>
</gene>
<protein>
    <submittedName>
        <fullName evidence="7">TIGR04283 family arsenosugar biosynthesis glycosyltransferase</fullName>
    </submittedName>
</protein>
<keyword evidence="8" id="KW-1185">Reference proteome</keyword>
<keyword evidence="4" id="KW-0808">Transferase</keyword>
<sequence length="243" mass="27346">MPDSRPPAAATVSIIIPTYNEAAQIGALVAYLRAHGAAEASVEILVADAQSPDGTAGVAAAAGARVLQCPRKGRAAQLNHGARQASSQLLYFLHADTLPPPDFLAQIRQALADEKMGSGCFRLRFDYPHWFLRLSAWFTRFDMDLLRFGDQSLFVRAEVFWQAGGFREELLVLEDQEIIGRLRRHGRFRLLPLAVTTSARKYRENGVFRLQFTFGLLCALYYLRVPQPVLVRTYRRLIRQDKL</sequence>
<dbReference type="NCBIfam" id="TIGR04283">
    <property type="entry name" value="glyco_like_mftF"/>
    <property type="match status" value="1"/>
</dbReference>
<dbReference type="EMBL" id="JADWYK010000001">
    <property type="protein sequence ID" value="MBG8551999.1"/>
    <property type="molecule type" value="Genomic_DNA"/>
</dbReference>
<dbReference type="CDD" id="cd02522">
    <property type="entry name" value="GT_2_like_a"/>
    <property type="match status" value="1"/>
</dbReference>